<dbReference type="AlphaFoldDB" id="A0AAD4C6A5"/>
<sequence>MSRYTPDSSDFLCSDDSNASDLFPSSPTSHRFTSPPPPECQDVPGDNDLIWMASKRRTLPLELIEYIIKLFHRRYRSFRALRPLSETNSQFRTIALRTYMTSLSIQSAKQLTSLLKVHMSMPSRTEGGPTQKIRSTQIFITPLMNSPMTHLTSLTLTHLWYIDVLLLSMVSGAFPGLRSLHLSCSEHLDLSCCWGCFEESSSAVVHSPIPNHFRTVASLTSAFGKALKPLTKLIDLHLGIFLSDEEILEDHIDHYDSPRVYSRALRTTFGQNRNPGHTGAILSQSESLDPLHLEHVSYREDEEDQETVANIVFDEVPPFPHGPELCPICSIVVSSPDVRTRELEASLALALKLKSLRTIGWSSFFAWKLGPEDERRIGDWQRTTKTYILRSGGRVRVRRRPWG</sequence>
<gene>
    <name evidence="2" type="ORF">L210DRAFT_3703595</name>
</gene>
<evidence type="ECO:0000256" key="1">
    <source>
        <dbReference type="SAM" id="MobiDB-lite"/>
    </source>
</evidence>
<proteinExistence type="predicted"/>
<dbReference type="EMBL" id="WHUW01000003">
    <property type="protein sequence ID" value="KAF8449364.1"/>
    <property type="molecule type" value="Genomic_DNA"/>
</dbReference>
<feature type="compositionally biased region" description="Polar residues" evidence="1">
    <location>
        <begin position="15"/>
        <end position="32"/>
    </location>
</feature>
<reference evidence="2" key="2">
    <citation type="journal article" date="2020" name="Nat. Commun.">
        <title>Large-scale genome sequencing of mycorrhizal fungi provides insights into the early evolution of symbiotic traits.</title>
        <authorList>
            <person name="Miyauchi S."/>
            <person name="Kiss E."/>
            <person name="Kuo A."/>
            <person name="Drula E."/>
            <person name="Kohler A."/>
            <person name="Sanchez-Garcia M."/>
            <person name="Morin E."/>
            <person name="Andreopoulos B."/>
            <person name="Barry K.W."/>
            <person name="Bonito G."/>
            <person name="Buee M."/>
            <person name="Carver A."/>
            <person name="Chen C."/>
            <person name="Cichocki N."/>
            <person name="Clum A."/>
            <person name="Culley D."/>
            <person name="Crous P.W."/>
            <person name="Fauchery L."/>
            <person name="Girlanda M."/>
            <person name="Hayes R.D."/>
            <person name="Keri Z."/>
            <person name="LaButti K."/>
            <person name="Lipzen A."/>
            <person name="Lombard V."/>
            <person name="Magnuson J."/>
            <person name="Maillard F."/>
            <person name="Murat C."/>
            <person name="Nolan M."/>
            <person name="Ohm R.A."/>
            <person name="Pangilinan J."/>
            <person name="Pereira M.F."/>
            <person name="Perotto S."/>
            <person name="Peter M."/>
            <person name="Pfister S."/>
            <person name="Riley R."/>
            <person name="Sitrit Y."/>
            <person name="Stielow J.B."/>
            <person name="Szollosi G."/>
            <person name="Zifcakova L."/>
            <person name="Stursova M."/>
            <person name="Spatafora J.W."/>
            <person name="Tedersoo L."/>
            <person name="Vaario L.M."/>
            <person name="Yamada A."/>
            <person name="Yan M."/>
            <person name="Wang P."/>
            <person name="Xu J."/>
            <person name="Bruns T."/>
            <person name="Baldrian P."/>
            <person name="Vilgalys R."/>
            <person name="Dunand C."/>
            <person name="Henrissat B."/>
            <person name="Grigoriev I.V."/>
            <person name="Hibbett D."/>
            <person name="Nagy L.G."/>
            <person name="Martin F.M."/>
        </authorList>
    </citation>
    <scope>NUCLEOTIDE SEQUENCE</scope>
    <source>
        <strain evidence="2">BED1</strain>
    </source>
</reference>
<evidence type="ECO:0000313" key="2">
    <source>
        <dbReference type="EMBL" id="KAF8449364.1"/>
    </source>
</evidence>
<keyword evidence="3" id="KW-1185">Reference proteome</keyword>
<comment type="caution">
    <text evidence="2">The sequence shown here is derived from an EMBL/GenBank/DDBJ whole genome shotgun (WGS) entry which is preliminary data.</text>
</comment>
<accession>A0AAD4C6A5</accession>
<dbReference type="Proteomes" id="UP001194468">
    <property type="component" value="Unassembled WGS sequence"/>
</dbReference>
<name>A0AAD4C6A5_BOLED</name>
<evidence type="ECO:0000313" key="3">
    <source>
        <dbReference type="Proteomes" id="UP001194468"/>
    </source>
</evidence>
<feature type="region of interest" description="Disordered" evidence="1">
    <location>
        <begin position="1"/>
        <end position="46"/>
    </location>
</feature>
<protein>
    <submittedName>
        <fullName evidence="2">Uncharacterized protein</fullName>
    </submittedName>
</protein>
<organism evidence="2 3">
    <name type="scientific">Boletus edulis BED1</name>
    <dbReference type="NCBI Taxonomy" id="1328754"/>
    <lineage>
        <taxon>Eukaryota</taxon>
        <taxon>Fungi</taxon>
        <taxon>Dikarya</taxon>
        <taxon>Basidiomycota</taxon>
        <taxon>Agaricomycotina</taxon>
        <taxon>Agaricomycetes</taxon>
        <taxon>Agaricomycetidae</taxon>
        <taxon>Boletales</taxon>
        <taxon>Boletineae</taxon>
        <taxon>Boletaceae</taxon>
        <taxon>Boletoideae</taxon>
        <taxon>Boletus</taxon>
    </lineage>
</organism>
<reference evidence="2" key="1">
    <citation type="submission" date="2019-10" db="EMBL/GenBank/DDBJ databases">
        <authorList>
            <consortium name="DOE Joint Genome Institute"/>
            <person name="Kuo A."/>
            <person name="Miyauchi S."/>
            <person name="Kiss E."/>
            <person name="Drula E."/>
            <person name="Kohler A."/>
            <person name="Sanchez-Garcia M."/>
            <person name="Andreopoulos B."/>
            <person name="Barry K.W."/>
            <person name="Bonito G."/>
            <person name="Buee M."/>
            <person name="Carver A."/>
            <person name="Chen C."/>
            <person name="Cichocki N."/>
            <person name="Clum A."/>
            <person name="Culley D."/>
            <person name="Crous P.W."/>
            <person name="Fauchery L."/>
            <person name="Girlanda M."/>
            <person name="Hayes R."/>
            <person name="Keri Z."/>
            <person name="LaButti K."/>
            <person name="Lipzen A."/>
            <person name="Lombard V."/>
            <person name="Magnuson J."/>
            <person name="Maillard F."/>
            <person name="Morin E."/>
            <person name="Murat C."/>
            <person name="Nolan M."/>
            <person name="Ohm R."/>
            <person name="Pangilinan J."/>
            <person name="Pereira M."/>
            <person name="Perotto S."/>
            <person name="Peter M."/>
            <person name="Riley R."/>
            <person name="Sitrit Y."/>
            <person name="Stielow B."/>
            <person name="Szollosi G."/>
            <person name="Zifcakova L."/>
            <person name="Stursova M."/>
            <person name="Spatafora J.W."/>
            <person name="Tedersoo L."/>
            <person name="Vaario L.-M."/>
            <person name="Yamada A."/>
            <person name="Yan M."/>
            <person name="Wang P."/>
            <person name="Xu J."/>
            <person name="Bruns T."/>
            <person name="Baldrian P."/>
            <person name="Vilgalys R."/>
            <person name="Henrissat B."/>
            <person name="Grigoriev I.V."/>
            <person name="Hibbett D."/>
            <person name="Nagy L.G."/>
            <person name="Martin F.M."/>
        </authorList>
    </citation>
    <scope>NUCLEOTIDE SEQUENCE</scope>
    <source>
        <strain evidence="2">BED1</strain>
    </source>
</reference>